<sequence>MVAYGSTGSVDYVSPGVVLKKPHIAIGKTTVDKLRTNCFAVERKILERLSHHPRIVRFLGAQGMSLLLGEANRGDLQDYLIAHPDIPVAQRLAWCRQITEAIEYIHGHGVIHSDLRPGNILVHESAPGSLDLQLCDFGGAVCEELGVDGQSLPDGPFYSPVFKYEMNTLSDIFGLGLCHVHHHHGQVAL</sequence>
<keyword evidence="8" id="KW-0418">Kinase</keyword>
<evidence type="ECO:0000256" key="12">
    <source>
        <dbReference type="ARBA" id="ARBA00047899"/>
    </source>
</evidence>
<evidence type="ECO:0000256" key="5">
    <source>
        <dbReference type="ARBA" id="ARBA00019973"/>
    </source>
</evidence>
<comment type="caution">
    <text evidence="15">The sequence shown here is derived from an EMBL/GenBank/DDBJ whole genome shotgun (WGS) entry which is preliminary data.</text>
</comment>
<dbReference type="GO" id="GO:0005524">
    <property type="term" value="F:ATP binding"/>
    <property type="evidence" value="ECO:0007669"/>
    <property type="project" value="UniProtKB-KW"/>
</dbReference>
<evidence type="ECO:0000256" key="2">
    <source>
        <dbReference type="ARBA" id="ARBA00011534"/>
    </source>
</evidence>
<dbReference type="GO" id="GO:0004674">
    <property type="term" value="F:protein serine/threonine kinase activity"/>
    <property type="evidence" value="ECO:0007669"/>
    <property type="project" value="UniProtKB-EC"/>
</dbReference>
<reference evidence="15 16" key="1">
    <citation type="submission" date="2015-09" db="EMBL/GenBank/DDBJ databases">
        <title>Draft genome of a European isolate of the apple canker pathogen Neonectria ditissima.</title>
        <authorList>
            <person name="Gomez-Cortecero A."/>
            <person name="Harrison R.J."/>
            <person name="Armitage A.D."/>
        </authorList>
    </citation>
    <scope>NUCLEOTIDE SEQUENCE [LARGE SCALE GENOMIC DNA]</scope>
    <source>
        <strain evidence="15 16">R09/05</strain>
    </source>
</reference>
<comment type="function">
    <text evidence="1">Component of the EKC/KEOPS complex that is required for the formation of a threonylcarbamoyl group on adenosine at position 37 (t(6)A37) in tRNAs that read codons beginning with adenine. The complex is probably involved in the transfer of the threonylcarbamoyl moiety of threonylcarbamoyl-AMP (TC-AMP) to the N6 group of A37. BUD32 has ATPase activity in the context of the EKC/KEOPS complex and likely plays a supporting role to the catalytic subunit KAE1. The EKC/KEOPS complex also promotes both telomere uncapping and telomere elongation. The complex is required for efficient recruitment of transcriptional coactivators.</text>
</comment>
<dbReference type="PANTHER" id="PTHR44329:SF288">
    <property type="entry name" value="MITOGEN-ACTIVATED PROTEIN KINASE KINASE KINASE 20"/>
    <property type="match status" value="1"/>
</dbReference>
<dbReference type="PROSITE" id="PS00109">
    <property type="entry name" value="PROTEIN_KINASE_TYR"/>
    <property type="match status" value="1"/>
</dbReference>
<dbReference type="PROSITE" id="PS50011">
    <property type="entry name" value="PROTEIN_KINASE_DOM"/>
    <property type="match status" value="1"/>
</dbReference>
<evidence type="ECO:0000256" key="4">
    <source>
        <dbReference type="ARBA" id="ARBA00013948"/>
    </source>
</evidence>
<keyword evidence="16" id="KW-1185">Reference proteome</keyword>
<dbReference type="AlphaFoldDB" id="A0A0P7B5R3"/>
<comment type="catalytic activity">
    <reaction evidence="12">
        <text>L-threonyl-[protein] + ATP = O-phospho-L-threonyl-[protein] + ADP + H(+)</text>
        <dbReference type="Rhea" id="RHEA:46608"/>
        <dbReference type="Rhea" id="RHEA-COMP:11060"/>
        <dbReference type="Rhea" id="RHEA-COMP:11605"/>
        <dbReference type="ChEBI" id="CHEBI:15378"/>
        <dbReference type="ChEBI" id="CHEBI:30013"/>
        <dbReference type="ChEBI" id="CHEBI:30616"/>
        <dbReference type="ChEBI" id="CHEBI:61977"/>
        <dbReference type="ChEBI" id="CHEBI:456216"/>
        <dbReference type="EC" id="2.7.11.1"/>
    </reaction>
</comment>
<evidence type="ECO:0000256" key="7">
    <source>
        <dbReference type="ARBA" id="ARBA00022741"/>
    </source>
</evidence>
<dbReference type="STRING" id="78410.A0A0P7B5R3"/>
<accession>A0A0P7B5R3</accession>
<dbReference type="InterPro" id="IPR008266">
    <property type="entry name" value="Tyr_kinase_AS"/>
</dbReference>
<feature type="domain" description="Protein kinase" evidence="14">
    <location>
        <begin position="1"/>
        <end position="189"/>
    </location>
</feature>
<dbReference type="Pfam" id="PF00069">
    <property type="entry name" value="Pkinase"/>
    <property type="match status" value="1"/>
</dbReference>
<evidence type="ECO:0000313" key="15">
    <source>
        <dbReference type="EMBL" id="KPM35467.1"/>
    </source>
</evidence>
<gene>
    <name evidence="15" type="ORF">AK830_g11095</name>
</gene>
<evidence type="ECO:0000256" key="6">
    <source>
        <dbReference type="ARBA" id="ARBA00022679"/>
    </source>
</evidence>
<dbReference type="EMBL" id="LKCW01000250">
    <property type="protein sequence ID" value="KPM35467.1"/>
    <property type="molecule type" value="Genomic_DNA"/>
</dbReference>
<evidence type="ECO:0000313" key="16">
    <source>
        <dbReference type="Proteomes" id="UP000050424"/>
    </source>
</evidence>
<comment type="catalytic activity">
    <reaction evidence="13">
        <text>L-seryl-[protein] + ATP = O-phospho-L-seryl-[protein] + ADP + H(+)</text>
        <dbReference type="Rhea" id="RHEA:17989"/>
        <dbReference type="Rhea" id="RHEA-COMP:9863"/>
        <dbReference type="Rhea" id="RHEA-COMP:11604"/>
        <dbReference type="ChEBI" id="CHEBI:15378"/>
        <dbReference type="ChEBI" id="CHEBI:29999"/>
        <dbReference type="ChEBI" id="CHEBI:30616"/>
        <dbReference type="ChEBI" id="CHEBI:83421"/>
        <dbReference type="ChEBI" id="CHEBI:456216"/>
        <dbReference type="EC" id="2.7.11.1"/>
    </reaction>
</comment>
<evidence type="ECO:0000256" key="13">
    <source>
        <dbReference type="ARBA" id="ARBA00048679"/>
    </source>
</evidence>
<dbReference type="CDD" id="cd00180">
    <property type="entry name" value="PKc"/>
    <property type="match status" value="1"/>
</dbReference>
<organism evidence="15 16">
    <name type="scientific">Neonectria ditissima</name>
    <dbReference type="NCBI Taxonomy" id="78410"/>
    <lineage>
        <taxon>Eukaryota</taxon>
        <taxon>Fungi</taxon>
        <taxon>Dikarya</taxon>
        <taxon>Ascomycota</taxon>
        <taxon>Pezizomycotina</taxon>
        <taxon>Sordariomycetes</taxon>
        <taxon>Hypocreomycetidae</taxon>
        <taxon>Hypocreales</taxon>
        <taxon>Nectriaceae</taxon>
        <taxon>Neonectria</taxon>
    </lineage>
</organism>
<dbReference type="Proteomes" id="UP000050424">
    <property type="component" value="Unassembled WGS sequence"/>
</dbReference>
<evidence type="ECO:0000256" key="10">
    <source>
        <dbReference type="ARBA" id="ARBA00030980"/>
    </source>
</evidence>
<evidence type="ECO:0000256" key="3">
    <source>
        <dbReference type="ARBA" id="ARBA00012513"/>
    </source>
</evidence>
<dbReference type="SUPFAM" id="SSF56112">
    <property type="entry name" value="Protein kinase-like (PK-like)"/>
    <property type="match status" value="1"/>
</dbReference>
<dbReference type="OrthoDB" id="1668230at2759"/>
<proteinExistence type="predicted"/>
<dbReference type="EC" id="2.7.11.1" evidence="3"/>
<keyword evidence="9" id="KW-0067">ATP-binding</keyword>
<keyword evidence="6" id="KW-0808">Transferase</keyword>
<name>A0A0P7B5R3_9HYPO</name>
<dbReference type="InterPro" id="IPR000719">
    <property type="entry name" value="Prot_kinase_dom"/>
</dbReference>
<dbReference type="InterPro" id="IPR011009">
    <property type="entry name" value="Kinase-like_dom_sf"/>
</dbReference>
<protein>
    <recommendedName>
        <fullName evidence="5">EKC/KEOPS complex subunit BUD32</fullName>
        <ecNumber evidence="3">2.7.11.1</ecNumber>
    </recommendedName>
    <alternativeName>
        <fullName evidence="10 11">Atypical Serine/threonine protein kinase BUD32</fullName>
    </alternativeName>
    <alternativeName>
        <fullName evidence="4">EKC/KEOPS complex subunit bud32</fullName>
    </alternativeName>
</protein>
<keyword evidence="7" id="KW-0547">Nucleotide-binding</keyword>
<comment type="subunit">
    <text evidence="2">Component of the EKC/KEOPS complex composed of at least BUD32, CGI121, GON7, KAE1 and PCC1; the whole complex dimerizes.</text>
</comment>
<dbReference type="Gene3D" id="1.10.510.10">
    <property type="entry name" value="Transferase(Phosphotransferase) domain 1"/>
    <property type="match status" value="1"/>
</dbReference>
<evidence type="ECO:0000256" key="11">
    <source>
        <dbReference type="ARBA" id="ARBA00033194"/>
    </source>
</evidence>
<evidence type="ECO:0000256" key="1">
    <source>
        <dbReference type="ARBA" id="ARBA00003747"/>
    </source>
</evidence>
<dbReference type="PANTHER" id="PTHR44329">
    <property type="entry name" value="SERINE/THREONINE-PROTEIN KINASE TNNI3K-RELATED"/>
    <property type="match status" value="1"/>
</dbReference>
<evidence type="ECO:0000259" key="14">
    <source>
        <dbReference type="PROSITE" id="PS50011"/>
    </source>
</evidence>
<dbReference type="InterPro" id="IPR051681">
    <property type="entry name" value="Ser/Thr_Kinases-Pseudokinases"/>
</dbReference>
<evidence type="ECO:0000256" key="8">
    <source>
        <dbReference type="ARBA" id="ARBA00022777"/>
    </source>
</evidence>
<evidence type="ECO:0000256" key="9">
    <source>
        <dbReference type="ARBA" id="ARBA00022840"/>
    </source>
</evidence>